<dbReference type="InterPro" id="IPR057429">
    <property type="entry name" value="WH_eIF2D"/>
</dbReference>
<dbReference type="InterPro" id="IPR048247">
    <property type="entry name" value="eIF2D_N"/>
</dbReference>
<dbReference type="PROSITE" id="PS50890">
    <property type="entry name" value="PUA"/>
    <property type="match status" value="1"/>
</dbReference>
<dbReference type="AlphaFoldDB" id="A0A4Y7IX61"/>
<feature type="domain" description="SUI1" evidence="2">
    <location>
        <begin position="525"/>
        <end position="597"/>
    </location>
</feature>
<dbReference type="STRING" id="3469.A0A4Y7IX61"/>
<dbReference type="Proteomes" id="UP000316621">
    <property type="component" value="Chromosome 3"/>
</dbReference>
<dbReference type="InterPro" id="IPR036877">
    <property type="entry name" value="SUI1_dom_sf"/>
</dbReference>
<dbReference type="FunFam" id="3.30.780.10:FF:000008">
    <property type="entry name" value="eukaryotic translation initiation factor 2D"/>
    <property type="match status" value="1"/>
</dbReference>
<dbReference type="Gramene" id="RZC53483">
    <property type="protein sequence ID" value="RZC53483"/>
    <property type="gene ID" value="C5167_012331"/>
</dbReference>
<keyword evidence="1" id="KW-0963">Cytoplasm</keyword>
<dbReference type="EMBL" id="CM010717">
    <property type="protein sequence ID" value="RZC53483.1"/>
    <property type="molecule type" value="Genomic_DNA"/>
</dbReference>
<dbReference type="PROSITE" id="PS50296">
    <property type="entry name" value="SUI1"/>
    <property type="match status" value="1"/>
</dbReference>
<dbReference type="PANTHER" id="PTHR12217:SF4">
    <property type="entry name" value="EUKARYOTIC TRANSLATION INITIATION FACTOR 2D"/>
    <property type="match status" value="1"/>
</dbReference>
<dbReference type="InterPro" id="IPR001950">
    <property type="entry name" value="SUI1"/>
</dbReference>
<accession>A0A4Y7IX61</accession>
<dbReference type="InterPro" id="IPR036885">
    <property type="entry name" value="SWIB_MDM2_dom_sf"/>
</dbReference>
<evidence type="ECO:0000259" key="2">
    <source>
        <dbReference type="PROSITE" id="PS50296"/>
    </source>
</evidence>
<dbReference type="CDD" id="cd11608">
    <property type="entry name" value="eIF2D_C"/>
    <property type="match status" value="1"/>
</dbReference>
<dbReference type="InterPro" id="IPR039759">
    <property type="entry name" value="eIF2D_SUI1"/>
</dbReference>
<dbReference type="GO" id="GO:0001731">
    <property type="term" value="P:formation of translation preinitiation complex"/>
    <property type="evidence" value="ECO:0007669"/>
    <property type="project" value="InterPro"/>
</dbReference>
<dbReference type="FunFam" id="3.10.400.20:FF:000003">
    <property type="entry name" value="Eukaryotic translation initiation factor 2D isoform A"/>
    <property type="match status" value="1"/>
</dbReference>
<dbReference type="SUPFAM" id="SSF55159">
    <property type="entry name" value="eIF1-like"/>
    <property type="match status" value="1"/>
</dbReference>
<dbReference type="SUPFAM" id="SSF47592">
    <property type="entry name" value="SWIB/MDM2 domain"/>
    <property type="match status" value="1"/>
</dbReference>
<dbReference type="InterPro" id="IPR041366">
    <property type="entry name" value="Pre-PUA"/>
</dbReference>
<evidence type="ECO:0000313" key="3">
    <source>
        <dbReference type="EMBL" id="RZC53483.1"/>
    </source>
</evidence>
<sequence>MFKKASEAKALQRLSGADRKKLKRAAKERFPQVSDADIDLILPPKTEITVSKFPNRSLVYGIEGGYPMLFDVDGRGTEIFPTVFALWKVPDLLPAFTLKGGEVSRFILGGADLMFPGISIPEEGMPSFLSGKPWAVKVPGNPAPIAVGVTTMSSTEALKAGLRGKALRITHYYRDSLWESVEGHYVPNAGFFEDVVYGDPASSSGSQGPDSVEDFGDVDSGQTYVYAVGGDVEVNDVKLEQDPGASNQSDMKNETAEQITLDMSGLRVTDNVSAEESNAEKNQQALSSEEVDALLDKCLLQALHTTVKDKDLPVPGSTLWSNHVLPCRPAGITLDIKKSSHKKLSKWLQSKSSIGLISSKEDKHKKEVMLLAVNRKHSDYTSFKPEKLQPQMVADNSVSTASESQPQRPTLEVVEIYKSSVHVNPILGALGVDTGRYFSASEATEIVSSYVENQNLVKPTNKAIVVLDATLCDALFKGTIKKGSTYPTEIHKKDLGTAFLSRMQPHHRVTRGSESAVRKGALKTVQIVTERRQGNKKVTRVSGLESFLVDAEVLASELQKKFACSTTVAELPGKKGHEVVIQGGVIDNLGKYLLEHYAVPKRFIEVLDKTRR</sequence>
<dbReference type="OMA" id="MFLKPYR"/>
<dbReference type="Pfam" id="PF26291">
    <property type="entry name" value="SWIB_eIF2D"/>
    <property type="match status" value="1"/>
</dbReference>
<dbReference type="Pfam" id="PF17832">
    <property type="entry name" value="Pre-PUA"/>
    <property type="match status" value="1"/>
</dbReference>
<evidence type="ECO:0000256" key="1">
    <source>
        <dbReference type="ARBA" id="ARBA00022490"/>
    </source>
</evidence>
<dbReference type="Gene3D" id="3.10.400.20">
    <property type="match status" value="1"/>
</dbReference>
<gene>
    <name evidence="3" type="ORF">C5167_012331</name>
</gene>
<proteinExistence type="predicted"/>
<dbReference type="InterPro" id="IPR039757">
    <property type="entry name" value="EIF2D"/>
</dbReference>
<dbReference type="GO" id="GO:0003743">
    <property type="term" value="F:translation initiation factor activity"/>
    <property type="evidence" value="ECO:0007669"/>
    <property type="project" value="InterPro"/>
</dbReference>
<keyword evidence="4" id="KW-1185">Reference proteome</keyword>
<dbReference type="Pfam" id="PF01253">
    <property type="entry name" value="SUI1"/>
    <property type="match status" value="1"/>
</dbReference>
<name>A0A4Y7IX61_PAPSO</name>
<protein>
    <recommendedName>
        <fullName evidence="2">SUI1 domain-containing protein</fullName>
    </recommendedName>
</protein>
<organism evidence="3 4">
    <name type="scientific">Papaver somniferum</name>
    <name type="common">Opium poppy</name>
    <dbReference type="NCBI Taxonomy" id="3469"/>
    <lineage>
        <taxon>Eukaryota</taxon>
        <taxon>Viridiplantae</taxon>
        <taxon>Streptophyta</taxon>
        <taxon>Embryophyta</taxon>
        <taxon>Tracheophyta</taxon>
        <taxon>Spermatophyta</taxon>
        <taxon>Magnoliopsida</taxon>
        <taxon>Ranunculales</taxon>
        <taxon>Papaveraceae</taxon>
        <taxon>Papaveroideae</taxon>
        <taxon>Papaver</taxon>
    </lineage>
</organism>
<dbReference type="CDD" id="cd21156">
    <property type="entry name" value="PUA_eIF2d-like"/>
    <property type="match status" value="1"/>
</dbReference>
<dbReference type="InterPro" id="IPR048248">
    <property type="entry name" value="PUA_eIF2d-like"/>
</dbReference>
<evidence type="ECO:0000313" key="4">
    <source>
        <dbReference type="Proteomes" id="UP000316621"/>
    </source>
</evidence>
<dbReference type="SUPFAM" id="SSF88697">
    <property type="entry name" value="PUA domain-like"/>
    <property type="match status" value="1"/>
</dbReference>
<dbReference type="PANTHER" id="PTHR12217">
    <property type="entry name" value="EUKARYOTIC TRANSLATION INITIATION FACTOR 2D"/>
    <property type="match status" value="1"/>
</dbReference>
<dbReference type="InterPro" id="IPR015947">
    <property type="entry name" value="PUA-like_sf"/>
</dbReference>
<dbReference type="Gene3D" id="3.30.780.10">
    <property type="entry name" value="SUI1-like domain"/>
    <property type="match status" value="1"/>
</dbReference>
<dbReference type="CDD" id="cd11610">
    <property type="entry name" value="eIF2D_N"/>
    <property type="match status" value="1"/>
</dbReference>
<dbReference type="InterPro" id="IPR058886">
    <property type="entry name" value="SWIB_eIF2D"/>
</dbReference>
<reference evidence="3 4" key="1">
    <citation type="journal article" date="2018" name="Science">
        <title>The opium poppy genome and morphinan production.</title>
        <authorList>
            <person name="Guo L."/>
            <person name="Winzer T."/>
            <person name="Yang X."/>
            <person name="Li Y."/>
            <person name="Ning Z."/>
            <person name="He Z."/>
            <person name="Teodor R."/>
            <person name="Lu Y."/>
            <person name="Bowser T.A."/>
            <person name="Graham I.A."/>
            <person name="Ye K."/>
        </authorList>
    </citation>
    <scope>NUCLEOTIDE SEQUENCE [LARGE SCALE GENOMIC DNA]</scope>
    <source>
        <strain evidence="4">cv. HN1</strain>
        <tissue evidence="3">Leaves</tissue>
    </source>
</reference>
<dbReference type="Pfam" id="PF25304">
    <property type="entry name" value="WHD_eIF2D"/>
    <property type="match status" value="1"/>
</dbReference>
<dbReference type="OrthoDB" id="199771at2759"/>
<dbReference type="Pfam" id="PF26292">
    <property type="entry name" value="PUA_elF2D"/>
    <property type="match status" value="1"/>
</dbReference>